<keyword evidence="2" id="KW-0812">Transmembrane</keyword>
<name>A0AAW1Y610_RUBAR</name>
<feature type="region of interest" description="Disordered" evidence="1">
    <location>
        <begin position="134"/>
        <end position="184"/>
    </location>
</feature>
<sequence>MEVLPTTSATFHSLLFLCISLVVFHFVLVGADISDASTTQGDINKYQTLCECEQCRDSKEGESSVTGTNNLLDEKNIDIIATYSNNYGAVRSSRVKMGDLSASWVLENPIDGRHGHPKSLQIVEDSFQSGMRFKEKTEHSADDPQSGEDEIPYSRVINQPSEAQATDDAGRKEETSDCRANRKR</sequence>
<proteinExistence type="predicted"/>
<evidence type="ECO:0000313" key="3">
    <source>
        <dbReference type="EMBL" id="KAK9944389.1"/>
    </source>
</evidence>
<organism evidence="3 4">
    <name type="scientific">Rubus argutus</name>
    <name type="common">Southern blackberry</name>
    <dbReference type="NCBI Taxonomy" id="59490"/>
    <lineage>
        <taxon>Eukaryota</taxon>
        <taxon>Viridiplantae</taxon>
        <taxon>Streptophyta</taxon>
        <taxon>Embryophyta</taxon>
        <taxon>Tracheophyta</taxon>
        <taxon>Spermatophyta</taxon>
        <taxon>Magnoliopsida</taxon>
        <taxon>eudicotyledons</taxon>
        <taxon>Gunneridae</taxon>
        <taxon>Pentapetalae</taxon>
        <taxon>rosids</taxon>
        <taxon>fabids</taxon>
        <taxon>Rosales</taxon>
        <taxon>Rosaceae</taxon>
        <taxon>Rosoideae</taxon>
        <taxon>Rosoideae incertae sedis</taxon>
        <taxon>Rubus</taxon>
    </lineage>
</organism>
<dbReference type="AlphaFoldDB" id="A0AAW1Y610"/>
<protein>
    <submittedName>
        <fullName evidence="3">Uncharacterized protein</fullName>
    </submittedName>
</protein>
<dbReference type="EMBL" id="JBEDUW010000002">
    <property type="protein sequence ID" value="KAK9944389.1"/>
    <property type="molecule type" value="Genomic_DNA"/>
</dbReference>
<keyword evidence="2" id="KW-0472">Membrane</keyword>
<gene>
    <name evidence="3" type="ORF">M0R45_009960</name>
</gene>
<evidence type="ECO:0000313" key="4">
    <source>
        <dbReference type="Proteomes" id="UP001457282"/>
    </source>
</evidence>
<keyword evidence="2" id="KW-1133">Transmembrane helix</keyword>
<comment type="caution">
    <text evidence="3">The sequence shown here is derived from an EMBL/GenBank/DDBJ whole genome shotgun (WGS) entry which is preliminary data.</text>
</comment>
<evidence type="ECO:0000256" key="2">
    <source>
        <dbReference type="SAM" id="Phobius"/>
    </source>
</evidence>
<feature type="compositionally biased region" description="Basic and acidic residues" evidence="1">
    <location>
        <begin position="168"/>
        <end position="184"/>
    </location>
</feature>
<accession>A0AAW1Y610</accession>
<dbReference type="Proteomes" id="UP001457282">
    <property type="component" value="Unassembled WGS sequence"/>
</dbReference>
<reference evidence="3 4" key="1">
    <citation type="journal article" date="2023" name="G3 (Bethesda)">
        <title>A chromosome-length genome assembly and annotation of blackberry (Rubus argutus, cv. 'Hillquist').</title>
        <authorList>
            <person name="Bruna T."/>
            <person name="Aryal R."/>
            <person name="Dudchenko O."/>
            <person name="Sargent D.J."/>
            <person name="Mead D."/>
            <person name="Buti M."/>
            <person name="Cavallini A."/>
            <person name="Hytonen T."/>
            <person name="Andres J."/>
            <person name="Pham M."/>
            <person name="Weisz D."/>
            <person name="Mascagni F."/>
            <person name="Usai G."/>
            <person name="Natali L."/>
            <person name="Bassil N."/>
            <person name="Fernandez G.E."/>
            <person name="Lomsadze A."/>
            <person name="Armour M."/>
            <person name="Olukolu B."/>
            <person name="Poorten T."/>
            <person name="Britton C."/>
            <person name="Davik J."/>
            <person name="Ashrafi H."/>
            <person name="Aiden E.L."/>
            <person name="Borodovsky M."/>
            <person name="Worthington M."/>
        </authorList>
    </citation>
    <scope>NUCLEOTIDE SEQUENCE [LARGE SCALE GENOMIC DNA]</scope>
    <source>
        <strain evidence="3">PI 553951</strain>
    </source>
</reference>
<evidence type="ECO:0000256" key="1">
    <source>
        <dbReference type="SAM" id="MobiDB-lite"/>
    </source>
</evidence>
<feature type="transmembrane region" description="Helical" evidence="2">
    <location>
        <begin position="12"/>
        <end position="31"/>
    </location>
</feature>
<keyword evidence="4" id="KW-1185">Reference proteome</keyword>